<dbReference type="EMBL" id="JAWWNJ010000080">
    <property type="protein sequence ID" value="KAK7002088.1"/>
    <property type="molecule type" value="Genomic_DNA"/>
</dbReference>
<feature type="region of interest" description="Disordered" evidence="1">
    <location>
        <begin position="148"/>
        <end position="174"/>
    </location>
</feature>
<gene>
    <name evidence="2" type="ORF">R3P38DRAFT_3215888</name>
</gene>
<proteinExistence type="predicted"/>
<dbReference type="Proteomes" id="UP001362999">
    <property type="component" value="Unassembled WGS sequence"/>
</dbReference>
<evidence type="ECO:0000256" key="1">
    <source>
        <dbReference type="SAM" id="MobiDB-lite"/>
    </source>
</evidence>
<comment type="caution">
    <text evidence="2">The sequence shown here is derived from an EMBL/GenBank/DDBJ whole genome shotgun (WGS) entry which is preliminary data.</text>
</comment>
<feature type="compositionally biased region" description="Pro residues" evidence="1">
    <location>
        <begin position="30"/>
        <end position="56"/>
    </location>
</feature>
<keyword evidence="3" id="KW-1185">Reference proteome</keyword>
<dbReference type="AlphaFoldDB" id="A0AAW0A8X4"/>
<reference evidence="2 3" key="1">
    <citation type="journal article" date="2024" name="J Genomics">
        <title>Draft genome sequencing and assembly of Favolaschia claudopus CIRM-BRFM 2984 isolated from oak limbs.</title>
        <authorList>
            <person name="Navarro D."/>
            <person name="Drula E."/>
            <person name="Chaduli D."/>
            <person name="Cazenave R."/>
            <person name="Ahrendt S."/>
            <person name="Wang J."/>
            <person name="Lipzen A."/>
            <person name="Daum C."/>
            <person name="Barry K."/>
            <person name="Grigoriev I.V."/>
            <person name="Favel A."/>
            <person name="Rosso M.N."/>
            <person name="Martin F."/>
        </authorList>
    </citation>
    <scope>NUCLEOTIDE SEQUENCE [LARGE SCALE GENOMIC DNA]</scope>
    <source>
        <strain evidence="2 3">CIRM-BRFM 2984</strain>
    </source>
</reference>
<evidence type="ECO:0000313" key="3">
    <source>
        <dbReference type="Proteomes" id="UP001362999"/>
    </source>
</evidence>
<evidence type="ECO:0000313" key="2">
    <source>
        <dbReference type="EMBL" id="KAK7002088.1"/>
    </source>
</evidence>
<feature type="region of interest" description="Disordered" evidence="1">
    <location>
        <begin position="1"/>
        <end position="62"/>
    </location>
</feature>
<feature type="compositionally biased region" description="Polar residues" evidence="1">
    <location>
        <begin position="1"/>
        <end position="11"/>
    </location>
</feature>
<organism evidence="2 3">
    <name type="scientific">Favolaschia claudopus</name>
    <dbReference type="NCBI Taxonomy" id="2862362"/>
    <lineage>
        <taxon>Eukaryota</taxon>
        <taxon>Fungi</taxon>
        <taxon>Dikarya</taxon>
        <taxon>Basidiomycota</taxon>
        <taxon>Agaricomycotina</taxon>
        <taxon>Agaricomycetes</taxon>
        <taxon>Agaricomycetidae</taxon>
        <taxon>Agaricales</taxon>
        <taxon>Marasmiineae</taxon>
        <taxon>Mycenaceae</taxon>
        <taxon>Favolaschia</taxon>
    </lineage>
</organism>
<sequence length="315" mass="34540">MQSNNTNNTSSHYREHTRQQDGWTVLSDPAPAPAAQPEPELPPPYTADPPPPPPPTINLRSRANNHNTTLACLVPTNSNVVGAPESPGPFDMSVMPTLRRLGMRFAITWAWIRTPHASANAKDWQDCLENGIGQTERARTRNVTCNIQNLKSPEETASLPPAPTGKKRKADAPAYDNGKRTFEFTHEYRQLKAALSKCEDHRGQSCWVNNGGHHHIIEPEHITLWAKEISMGHVSAKKPPENIVFQKYFLSPRKRRRTRAPTPPSPTAKQSPCNPMAINVTVNTGGGSGSAAVSSPRTPLATITQSSSLTHSQIV</sequence>
<protein>
    <submittedName>
        <fullName evidence="2">Uncharacterized protein</fullName>
    </submittedName>
</protein>
<accession>A0AAW0A8X4</accession>
<feature type="compositionally biased region" description="Polar residues" evidence="1">
    <location>
        <begin position="301"/>
        <end position="315"/>
    </location>
</feature>
<feature type="region of interest" description="Disordered" evidence="1">
    <location>
        <begin position="252"/>
        <end position="315"/>
    </location>
</feature>
<name>A0AAW0A8X4_9AGAR</name>